<dbReference type="RefSeq" id="WP_353472866.1">
    <property type="nucleotide sequence ID" value="NZ_CP123384.1"/>
</dbReference>
<evidence type="ECO:0000313" key="3">
    <source>
        <dbReference type="EMBL" id="XCC94042.1"/>
    </source>
</evidence>
<keyword evidence="2" id="KW-0812">Transmembrane</keyword>
<feature type="region of interest" description="Disordered" evidence="1">
    <location>
        <begin position="227"/>
        <end position="249"/>
    </location>
</feature>
<dbReference type="EMBL" id="CP123384">
    <property type="protein sequence ID" value="XCC94042.1"/>
    <property type="molecule type" value="Genomic_DNA"/>
</dbReference>
<evidence type="ECO:0000256" key="2">
    <source>
        <dbReference type="SAM" id="Phobius"/>
    </source>
</evidence>
<feature type="transmembrane region" description="Helical" evidence="2">
    <location>
        <begin position="20"/>
        <end position="42"/>
    </location>
</feature>
<accession>A0AAU8AGG1</accession>
<reference evidence="3" key="1">
    <citation type="submission" date="2023-02" db="EMBL/GenBank/DDBJ databases">
        <title>Description and genomic characterization of Salipiger bruguierae sp. nov., isolated from the sediment of mangrove plant Bruguiera sexangula.</title>
        <authorList>
            <person name="Long M."/>
        </authorList>
    </citation>
    <scope>NUCLEOTIDE SEQUENCE</scope>
    <source>
        <strain evidence="3">H15</strain>
    </source>
</reference>
<gene>
    <name evidence="3" type="ORF">PVT71_02205</name>
</gene>
<name>A0AAU8AGG1_9RHOB</name>
<keyword evidence="2" id="KW-0472">Membrane</keyword>
<sequence length="249" mass="27563">MTNTLKTRLSRFARADEGNVTFEAIILLPILIIIFAACWVYFDVFREQSVNQKANYVIGDALSRETDEIDDTYIDNAYKLLKLFTRTGDDLYDEASAATTGFSDGELYPTDLRITVVSYKKSSNKYAVEWSVVRGDPEVLVTADLTSMHDRLPLLADGAQVILVETWDDYHPVFNVGLAAFPIKSYSFTQPRYAPQLLYVGANSGNNGWGNGDQDAPGGSLCNNNAENATDCDNTDGTYNNEASWSGGW</sequence>
<proteinExistence type="predicted"/>
<keyword evidence="2" id="KW-1133">Transmembrane helix</keyword>
<organism evidence="3">
    <name type="scientific">Alloyangia sp. H15</name>
    <dbReference type="NCBI Taxonomy" id="3029062"/>
    <lineage>
        <taxon>Bacteria</taxon>
        <taxon>Pseudomonadati</taxon>
        <taxon>Pseudomonadota</taxon>
        <taxon>Alphaproteobacteria</taxon>
        <taxon>Rhodobacterales</taxon>
        <taxon>Roseobacteraceae</taxon>
        <taxon>Alloyangia</taxon>
    </lineage>
</organism>
<evidence type="ECO:0000256" key="1">
    <source>
        <dbReference type="SAM" id="MobiDB-lite"/>
    </source>
</evidence>
<evidence type="ECO:0008006" key="4">
    <source>
        <dbReference type="Google" id="ProtNLM"/>
    </source>
</evidence>
<protein>
    <recommendedName>
        <fullName evidence="4">Pilus assembly protein</fullName>
    </recommendedName>
</protein>
<dbReference type="AlphaFoldDB" id="A0AAU8AGG1"/>